<dbReference type="AlphaFoldDB" id="A0A1T5KAC5"/>
<dbReference type="GO" id="GO:0004342">
    <property type="term" value="F:glucosamine-6-phosphate deaminase activity"/>
    <property type="evidence" value="ECO:0007669"/>
    <property type="project" value="UniProtKB-UniRule"/>
</dbReference>
<feature type="active site" description="For ring-opening step" evidence="4">
    <location>
        <position position="136"/>
    </location>
</feature>
<dbReference type="HAMAP" id="MF_01241">
    <property type="entry name" value="GlcN6P_deamin"/>
    <property type="match status" value="1"/>
</dbReference>
<comment type="catalytic activity">
    <reaction evidence="1 4">
        <text>alpha-D-glucosamine 6-phosphate + H2O = beta-D-fructose 6-phosphate + NH4(+)</text>
        <dbReference type="Rhea" id="RHEA:12172"/>
        <dbReference type="ChEBI" id="CHEBI:15377"/>
        <dbReference type="ChEBI" id="CHEBI:28938"/>
        <dbReference type="ChEBI" id="CHEBI:57634"/>
        <dbReference type="ChEBI" id="CHEBI:75989"/>
        <dbReference type="EC" id="3.5.99.6"/>
    </reaction>
</comment>
<keyword evidence="2 4" id="KW-0378">Hydrolase</keyword>
<dbReference type="EC" id="3.5.99.6" evidence="4"/>
<dbReference type="FunFam" id="3.40.50.1360:FF:000003">
    <property type="entry name" value="Glucosamine-6-phosphate deaminase"/>
    <property type="match status" value="1"/>
</dbReference>
<comment type="pathway">
    <text evidence="4">Amino-sugar metabolism; N-acetylneuraminate degradation; D-fructose 6-phosphate from N-acetylneuraminate: step 5/5.</text>
</comment>
<dbReference type="GO" id="GO:0019262">
    <property type="term" value="P:N-acetylneuraminate catabolic process"/>
    <property type="evidence" value="ECO:0007669"/>
    <property type="project" value="UniProtKB-UniRule"/>
</dbReference>
<dbReference type="SUPFAM" id="SSF100950">
    <property type="entry name" value="NagB/RpiA/CoA transferase-like"/>
    <property type="match status" value="1"/>
</dbReference>
<dbReference type="Pfam" id="PF01182">
    <property type="entry name" value="Glucosamine_iso"/>
    <property type="match status" value="1"/>
</dbReference>
<dbReference type="RefSeq" id="WP_079728133.1">
    <property type="nucleotide sequence ID" value="NZ_FUZP01000002.1"/>
</dbReference>
<dbReference type="CDD" id="cd01399">
    <property type="entry name" value="GlcN6P_deaminase"/>
    <property type="match status" value="1"/>
</dbReference>
<dbReference type="GO" id="GO:0042802">
    <property type="term" value="F:identical protein binding"/>
    <property type="evidence" value="ECO:0007669"/>
    <property type="project" value="TreeGrafter"/>
</dbReference>
<evidence type="ECO:0000313" key="7">
    <source>
        <dbReference type="Proteomes" id="UP000190857"/>
    </source>
</evidence>
<accession>A0A1T5KAC5</accession>
<dbReference type="NCBIfam" id="TIGR00502">
    <property type="entry name" value="nagB"/>
    <property type="match status" value="1"/>
</dbReference>
<dbReference type="GO" id="GO:0005737">
    <property type="term" value="C:cytoplasm"/>
    <property type="evidence" value="ECO:0007669"/>
    <property type="project" value="TreeGrafter"/>
</dbReference>
<evidence type="ECO:0000259" key="5">
    <source>
        <dbReference type="Pfam" id="PF01182"/>
    </source>
</evidence>
<dbReference type="OrthoDB" id="9791139at2"/>
<dbReference type="GO" id="GO:0006043">
    <property type="term" value="P:glucosamine catabolic process"/>
    <property type="evidence" value="ECO:0007669"/>
    <property type="project" value="TreeGrafter"/>
</dbReference>
<organism evidence="6 7">
    <name type="scientific">Okibacterium fritillariae</name>
    <dbReference type="NCBI Taxonomy" id="123320"/>
    <lineage>
        <taxon>Bacteria</taxon>
        <taxon>Bacillati</taxon>
        <taxon>Actinomycetota</taxon>
        <taxon>Actinomycetes</taxon>
        <taxon>Micrococcales</taxon>
        <taxon>Microbacteriaceae</taxon>
        <taxon>Okibacterium</taxon>
    </lineage>
</organism>
<dbReference type="InterPro" id="IPR018321">
    <property type="entry name" value="Glucosamine6P_isomerase_CS"/>
</dbReference>
<dbReference type="InterPro" id="IPR037171">
    <property type="entry name" value="NagB/RpiA_transferase-like"/>
</dbReference>
<evidence type="ECO:0000256" key="2">
    <source>
        <dbReference type="ARBA" id="ARBA00022801"/>
    </source>
</evidence>
<reference evidence="6 7" key="1">
    <citation type="submission" date="2017-02" db="EMBL/GenBank/DDBJ databases">
        <authorList>
            <person name="Peterson S.W."/>
        </authorList>
    </citation>
    <scope>NUCLEOTIDE SEQUENCE [LARGE SCALE GENOMIC DNA]</scope>
    <source>
        <strain evidence="6 7">VKM Ac-2059</strain>
    </source>
</reference>
<dbReference type="PANTHER" id="PTHR11280">
    <property type="entry name" value="GLUCOSAMINE-6-PHOSPHATE ISOMERASE"/>
    <property type="match status" value="1"/>
</dbReference>
<feature type="active site" description="Proton acceptor; for enolization step" evidence="4">
    <location>
        <position position="67"/>
    </location>
</feature>
<dbReference type="NCBIfam" id="NF001684">
    <property type="entry name" value="PRK00443.1-4"/>
    <property type="match status" value="1"/>
</dbReference>
<dbReference type="InterPro" id="IPR004547">
    <property type="entry name" value="Glucosamine6P_isomerase"/>
</dbReference>
<keyword evidence="7" id="KW-1185">Reference proteome</keyword>
<dbReference type="UniPathway" id="UPA00629">
    <property type="reaction ID" value="UER00684"/>
</dbReference>
<feature type="site" description="Part of the allosteric site" evidence="4">
    <location>
        <position position="155"/>
    </location>
</feature>
<evidence type="ECO:0000313" key="6">
    <source>
        <dbReference type="EMBL" id="SKC60626.1"/>
    </source>
</evidence>
<feature type="active site" description="Proton acceptor; for ring-opening step" evidence="4">
    <location>
        <position position="138"/>
    </location>
</feature>
<dbReference type="EMBL" id="FUZP01000002">
    <property type="protein sequence ID" value="SKC60626.1"/>
    <property type="molecule type" value="Genomic_DNA"/>
</dbReference>
<gene>
    <name evidence="4" type="primary">nagB</name>
    <name evidence="6" type="ORF">SAMN06309945_2057</name>
</gene>
<protein>
    <recommendedName>
        <fullName evidence="4">Glucosamine-6-phosphate deaminase</fullName>
        <ecNumber evidence="4">3.5.99.6</ecNumber>
    </recommendedName>
    <alternativeName>
        <fullName evidence="4">GlcN6P deaminase</fullName>
        <shortName evidence="4">GNPDA</shortName>
    </alternativeName>
    <alternativeName>
        <fullName evidence="4">Glucosamine-6-phosphate isomerase</fullName>
    </alternativeName>
</protein>
<name>A0A1T5KAC5_9MICO</name>
<comment type="activity regulation">
    <text evidence="4">Allosterically activated by N-acetylglucosamine 6-phosphate (GlcNAc6P).</text>
</comment>
<sequence>MEVIIVPTAQDVGELAAARIADLVASNPDAVLGLATGSSPQGVYAELHRRVQAGSLSFAGVRGFALDEYVGLPLEHPESYASVITRDVVEPLGFDPSNVRVPDGRADDLDRAAQEYDEAIAQAGGIDLQILGIGANGHIGFNEPTSSFASRTRIKTLAPQTRLDNARFFDNPDQVPTHCLTQGLGTILEAREVVLVAQGAGKAAAIAAAVEGPLTALVPGSALQLHRRATVIVDEDAASGLKLADYYRYTYAHKPA</sequence>
<evidence type="ECO:0000256" key="4">
    <source>
        <dbReference type="HAMAP-Rule" id="MF_01241"/>
    </source>
</evidence>
<dbReference type="GO" id="GO:0005975">
    <property type="term" value="P:carbohydrate metabolic process"/>
    <property type="evidence" value="ECO:0007669"/>
    <property type="project" value="InterPro"/>
</dbReference>
<dbReference type="PANTHER" id="PTHR11280:SF5">
    <property type="entry name" value="GLUCOSAMINE-6-PHOSPHATE ISOMERASE"/>
    <property type="match status" value="1"/>
</dbReference>
<keyword evidence="4" id="KW-0021">Allosteric enzyme</keyword>
<feature type="site" description="Part of the allosteric site" evidence="4">
    <location>
        <position position="156"/>
    </location>
</feature>
<dbReference type="Gene3D" id="3.40.50.1360">
    <property type="match status" value="1"/>
</dbReference>
<feature type="site" description="Part of the allosteric site" evidence="4">
    <location>
        <position position="153"/>
    </location>
</feature>
<feature type="active site" description="For ring-opening step" evidence="4">
    <location>
        <position position="143"/>
    </location>
</feature>
<comment type="caution">
    <text evidence="4">Lacks conserved residue(s) required for the propagation of feature annotation.</text>
</comment>
<evidence type="ECO:0000256" key="3">
    <source>
        <dbReference type="ARBA" id="ARBA00023277"/>
    </source>
</evidence>
<comment type="similarity">
    <text evidence="4">Belongs to the glucosamine/galactosamine-6-phosphate isomerase family. NagB subfamily.</text>
</comment>
<dbReference type="Proteomes" id="UP000190857">
    <property type="component" value="Unassembled WGS sequence"/>
</dbReference>
<dbReference type="PROSITE" id="PS01161">
    <property type="entry name" value="GLC_GALNAC_ISOMERASE"/>
    <property type="match status" value="1"/>
</dbReference>
<feature type="site" description="Part of the allosteric site" evidence="4">
    <location>
        <position position="146"/>
    </location>
</feature>
<feature type="domain" description="Glucosamine/galactosamine-6-phosphate isomerase" evidence="5">
    <location>
        <begin position="9"/>
        <end position="227"/>
    </location>
</feature>
<keyword evidence="3 4" id="KW-0119">Carbohydrate metabolism</keyword>
<dbReference type="GO" id="GO:0006046">
    <property type="term" value="P:N-acetylglucosamine catabolic process"/>
    <property type="evidence" value="ECO:0007669"/>
    <property type="project" value="UniProtKB-UniRule"/>
</dbReference>
<comment type="function">
    <text evidence="4">Catalyzes the reversible isomerization-deamination of glucosamine 6-phosphate (GlcN6P) to form fructose 6-phosphate (Fru6P) and ammonium ion.</text>
</comment>
<evidence type="ECO:0000256" key="1">
    <source>
        <dbReference type="ARBA" id="ARBA00000644"/>
    </source>
</evidence>
<proteinExistence type="inferred from homology"/>
<dbReference type="STRING" id="123320.SAMN06309945_2057"/>
<dbReference type="InterPro" id="IPR006148">
    <property type="entry name" value="Glc/Gal-6P_isomerase"/>
</dbReference>